<dbReference type="PANTHER" id="PTHR10890">
    <property type="entry name" value="CYSTEINYL-TRNA SYNTHETASE"/>
    <property type="match status" value="1"/>
</dbReference>
<dbReference type="RefSeq" id="WP_091097935.1">
    <property type="nucleotide sequence ID" value="NZ_FOBF01000001.1"/>
</dbReference>
<evidence type="ECO:0000256" key="3">
    <source>
        <dbReference type="ARBA" id="ARBA00022741"/>
    </source>
</evidence>
<dbReference type="Gene3D" id="1.20.120.640">
    <property type="entry name" value="Anticodon-binding domain of a subclass of class I aminoacyl-tRNA synthetases"/>
    <property type="match status" value="1"/>
</dbReference>
<dbReference type="SUPFAM" id="SSF52374">
    <property type="entry name" value="Nucleotidylyl transferase"/>
    <property type="match status" value="1"/>
</dbReference>
<evidence type="ECO:0000313" key="6">
    <source>
        <dbReference type="EMBL" id="SEK43272.1"/>
    </source>
</evidence>
<name>A0A1H7H1V4_9ACTN</name>
<dbReference type="STRING" id="46177.SAMN05660976_00536"/>
<dbReference type="PANTHER" id="PTHR10890:SF3">
    <property type="entry name" value="CYSTEINE--TRNA LIGASE, CYTOPLASMIC"/>
    <property type="match status" value="1"/>
</dbReference>
<evidence type="ECO:0000256" key="2">
    <source>
        <dbReference type="ARBA" id="ARBA00022598"/>
    </source>
</evidence>
<keyword evidence="7" id="KW-1185">Reference proteome</keyword>
<dbReference type="GO" id="GO:0005829">
    <property type="term" value="C:cytosol"/>
    <property type="evidence" value="ECO:0007669"/>
    <property type="project" value="TreeGrafter"/>
</dbReference>
<dbReference type="Proteomes" id="UP000198953">
    <property type="component" value="Unassembled WGS sequence"/>
</dbReference>
<dbReference type="InterPro" id="IPR032678">
    <property type="entry name" value="tRNA-synt_1_cat_dom"/>
</dbReference>
<proteinExistence type="predicted"/>
<dbReference type="AlphaFoldDB" id="A0A1H7H1V4"/>
<organism evidence="6 7">
    <name type="scientific">Nonomuraea pusilla</name>
    <dbReference type="NCBI Taxonomy" id="46177"/>
    <lineage>
        <taxon>Bacteria</taxon>
        <taxon>Bacillati</taxon>
        <taxon>Actinomycetota</taxon>
        <taxon>Actinomycetes</taxon>
        <taxon>Streptosporangiales</taxon>
        <taxon>Streptosporangiaceae</taxon>
        <taxon>Nonomuraea</taxon>
    </lineage>
</organism>
<evidence type="ECO:0000259" key="5">
    <source>
        <dbReference type="Pfam" id="PF01406"/>
    </source>
</evidence>
<dbReference type="Gene3D" id="3.40.50.620">
    <property type="entry name" value="HUPs"/>
    <property type="match status" value="1"/>
</dbReference>
<feature type="domain" description="tRNA synthetases class I catalytic" evidence="5">
    <location>
        <begin position="19"/>
        <end position="232"/>
    </location>
</feature>
<dbReference type="Pfam" id="PF01406">
    <property type="entry name" value="tRNA-synt_1e"/>
    <property type="match status" value="1"/>
</dbReference>
<dbReference type="EMBL" id="FOBF01000001">
    <property type="protein sequence ID" value="SEK43272.1"/>
    <property type="molecule type" value="Genomic_DNA"/>
</dbReference>
<dbReference type="GO" id="GO:0004817">
    <property type="term" value="F:cysteine-tRNA ligase activity"/>
    <property type="evidence" value="ECO:0007669"/>
    <property type="project" value="TreeGrafter"/>
</dbReference>
<reference evidence="6 7" key="1">
    <citation type="submission" date="2016-10" db="EMBL/GenBank/DDBJ databases">
        <authorList>
            <person name="de Groot N.N."/>
        </authorList>
    </citation>
    <scope>NUCLEOTIDE SEQUENCE [LARGE SCALE GENOMIC DNA]</scope>
    <source>
        <strain evidence="6 7">DSM 43357</strain>
    </source>
</reference>
<keyword evidence="2" id="KW-0436">Ligase</keyword>
<dbReference type="InterPro" id="IPR024909">
    <property type="entry name" value="Cys-tRNA/MSH_ligase"/>
</dbReference>
<protein>
    <submittedName>
        <fullName evidence="6">Cysteinyl-tRNA synthetase</fullName>
    </submittedName>
</protein>
<evidence type="ECO:0000313" key="7">
    <source>
        <dbReference type="Proteomes" id="UP000198953"/>
    </source>
</evidence>
<dbReference type="GO" id="GO:0005524">
    <property type="term" value="F:ATP binding"/>
    <property type="evidence" value="ECO:0007669"/>
    <property type="project" value="UniProtKB-KW"/>
</dbReference>
<sequence>MLRIHDARTGRVQEVRPSGALRLYACGPSAHRYAHLGDLRAQLLPDLVRRVLERRRVRVVVCRGAAGGEDGVPAERVRLHEEALSRDAAALNLRPPEYAPDAAESAGLAVDLVGELVGRGHAYATPGGAVFFDAKSLSPGGDDSGEAAVATVDWPLWTPGGDPSFGSPWGPGLPGPHVVCSAAALRFLGGRVDVHVGPPSAHRERALSEAAAGHEVVGHWLCGAGLLFEGRPMDGPAEEPAGGTAEGTAEGGVLLGDVTAAGLDPLAVRLAFLERHYRERADLSWEALRAADATLRRWRARVAEWAESPSAPMAAAYVERAESAFLDDLDTPSALGVLRELERDDSVAPGARFEAFLHLDLVLGLDLSTEIGKARVEGPARS</sequence>
<dbReference type="OrthoDB" id="9815130at2"/>
<evidence type="ECO:0000256" key="1">
    <source>
        <dbReference type="ARBA" id="ARBA00011245"/>
    </source>
</evidence>
<comment type="subunit">
    <text evidence="1">Monomer.</text>
</comment>
<accession>A0A1H7H1V4</accession>
<dbReference type="InterPro" id="IPR014729">
    <property type="entry name" value="Rossmann-like_a/b/a_fold"/>
</dbReference>
<evidence type="ECO:0000256" key="4">
    <source>
        <dbReference type="ARBA" id="ARBA00022840"/>
    </source>
</evidence>
<keyword evidence="3" id="KW-0547">Nucleotide-binding</keyword>
<keyword evidence="4" id="KW-0067">ATP-binding</keyword>
<keyword evidence="6" id="KW-0030">Aminoacyl-tRNA synthetase</keyword>
<dbReference type="GO" id="GO:0006423">
    <property type="term" value="P:cysteinyl-tRNA aminoacylation"/>
    <property type="evidence" value="ECO:0007669"/>
    <property type="project" value="TreeGrafter"/>
</dbReference>
<gene>
    <name evidence="6" type="ORF">SAMN05660976_00536</name>
</gene>